<feature type="chain" id="PRO_5042814864" description="Peptidase S1 domain-containing protein" evidence="8">
    <location>
        <begin position="23"/>
        <end position="309"/>
    </location>
</feature>
<evidence type="ECO:0000313" key="11">
    <source>
        <dbReference type="Proteomes" id="UP001364617"/>
    </source>
</evidence>
<dbReference type="AlphaFoldDB" id="A0AAN9CFV6"/>
<proteinExistence type="predicted"/>
<evidence type="ECO:0000256" key="5">
    <source>
        <dbReference type="ARBA" id="ARBA00023157"/>
    </source>
</evidence>
<sequence>MRGAECCWTVFVILIGIWTGEAQECGRPPTMNRIVGGSSASEGAWPWQVDIQTSHGHVCGGSLISDRWVLSAAHCFPNSKDISSYMIYAGRTQLNGWNPNQSSHGVRRVVVPLGYTDPEFGQDIALVELYTPVVWTDHIQPVCLPYANVEFSSDMKCMITGWGDIREGVALQGVGPLQEVQVPIIDSKDCQDMYLTNPTEDVGMNIRADMMCAGFPEGGKDSCQGDSGGPLVCETSDGSWVQAGIVSFGQSCAKANRPGVYAKVSSFTNFIQGHVGAVQLKSASSHNWADRVMVLIRTLTLLVLVQILR</sequence>
<dbReference type="PROSITE" id="PS00135">
    <property type="entry name" value="TRYPSIN_SER"/>
    <property type="match status" value="1"/>
</dbReference>
<dbReference type="SUPFAM" id="SSF50494">
    <property type="entry name" value="Trypsin-like serine proteases"/>
    <property type="match status" value="1"/>
</dbReference>
<keyword evidence="3 7" id="KW-0378">Hydrolase</keyword>
<keyword evidence="2 8" id="KW-0732">Signal</keyword>
<evidence type="ECO:0000256" key="1">
    <source>
        <dbReference type="ARBA" id="ARBA00022670"/>
    </source>
</evidence>
<dbReference type="CDD" id="cd00190">
    <property type="entry name" value="Tryp_SPc"/>
    <property type="match status" value="1"/>
</dbReference>
<evidence type="ECO:0000313" key="10">
    <source>
        <dbReference type="EMBL" id="KAK7134270.1"/>
    </source>
</evidence>
<dbReference type="InterPro" id="IPR033116">
    <property type="entry name" value="TRYPSIN_SER"/>
</dbReference>
<evidence type="ECO:0000256" key="6">
    <source>
        <dbReference type="ARBA" id="ARBA00023180"/>
    </source>
</evidence>
<keyword evidence="4 7" id="KW-0720">Serine protease</keyword>
<dbReference type="PANTHER" id="PTHR24253:SF144">
    <property type="entry name" value="CHYMOTRYPSIN-LIKE PROTEASE CTRL-1-RELATED"/>
    <property type="match status" value="1"/>
</dbReference>
<dbReference type="PRINTS" id="PR00722">
    <property type="entry name" value="CHYMOTRYPSIN"/>
</dbReference>
<dbReference type="Gene3D" id="2.40.10.10">
    <property type="entry name" value="Trypsin-like serine proteases"/>
    <property type="match status" value="2"/>
</dbReference>
<dbReference type="Proteomes" id="UP001364617">
    <property type="component" value="Unassembled WGS sequence"/>
</dbReference>
<dbReference type="InterPro" id="IPR001314">
    <property type="entry name" value="Peptidase_S1A"/>
</dbReference>
<dbReference type="SMART" id="SM00020">
    <property type="entry name" value="Tryp_SPc"/>
    <property type="match status" value="1"/>
</dbReference>
<dbReference type="GO" id="GO:0006508">
    <property type="term" value="P:proteolysis"/>
    <property type="evidence" value="ECO:0007669"/>
    <property type="project" value="UniProtKB-KW"/>
</dbReference>
<keyword evidence="1 7" id="KW-0645">Protease</keyword>
<dbReference type="PROSITE" id="PS00134">
    <property type="entry name" value="TRYPSIN_HIS"/>
    <property type="match status" value="1"/>
</dbReference>
<keyword evidence="11" id="KW-1185">Reference proteome</keyword>
<protein>
    <recommendedName>
        <fullName evidence="9">Peptidase S1 domain-containing protein</fullName>
    </recommendedName>
</protein>
<dbReference type="GO" id="GO:0004252">
    <property type="term" value="F:serine-type endopeptidase activity"/>
    <property type="evidence" value="ECO:0007669"/>
    <property type="project" value="InterPro"/>
</dbReference>
<reference evidence="10 11" key="1">
    <citation type="submission" date="2024-02" db="EMBL/GenBank/DDBJ databases">
        <title>Chromosome-level genome assembly of the Eurasian Minnow (Phoxinus phoxinus).</title>
        <authorList>
            <person name="Oriowo T.O."/>
            <person name="Martin S."/>
            <person name="Stange M."/>
            <person name="Chrysostomakis Y."/>
            <person name="Brown T."/>
            <person name="Winkler S."/>
            <person name="Kukowka S."/>
            <person name="Myers E.W."/>
            <person name="Bohne A."/>
        </authorList>
    </citation>
    <scope>NUCLEOTIDE SEQUENCE [LARGE SCALE GENOMIC DNA]</scope>
    <source>
        <strain evidence="10">ZFMK-TIS-60720</strain>
        <tissue evidence="10">Whole Organism</tissue>
    </source>
</reference>
<dbReference type="FunFam" id="2.40.10.10:FF:000024">
    <property type="entry name" value="Serine protease 53"/>
    <property type="match status" value="1"/>
</dbReference>
<dbReference type="EMBL" id="JAYKXH010000019">
    <property type="protein sequence ID" value="KAK7134270.1"/>
    <property type="molecule type" value="Genomic_DNA"/>
</dbReference>
<evidence type="ECO:0000259" key="9">
    <source>
        <dbReference type="PROSITE" id="PS50240"/>
    </source>
</evidence>
<keyword evidence="6" id="KW-0325">Glycoprotein</keyword>
<name>A0AAN9CFV6_9TELE</name>
<dbReference type="Pfam" id="PF00089">
    <property type="entry name" value="Trypsin"/>
    <property type="match status" value="1"/>
</dbReference>
<evidence type="ECO:0000256" key="8">
    <source>
        <dbReference type="SAM" id="SignalP"/>
    </source>
</evidence>
<accession>A0AAN9CFV6</accession>
<dbReference type="InterPro" id="IPR009003">
    <property type="entry name" value="Peptidase_S1_PA"/>
</dbReference>
<evidence type="ECO:0000256" key="3">
    <source>
        <dbReference type="ARBA" id="ARBA00022801"/>
    </source>
</evidence>
<gene>
    <name evidence="10" type="ORF">R3I93_017625</name>
</gene>
<dbReference type="PANTHER" id="PTHR24253">
    <property type="entry name" value="TRANSMEMBRANE PROTEASE SERINE"/>
    <property type="match status" value="1"/>
</dbReference>
<feature type="signal peptide" evidence="8">
    <location>
        <begin position="1"/>
        <end position="22"/>
    </location>
</feature>
<organism evidence="10 11">
    <name type="scientific">Phoxinus phoxinus</name>
    <name type="common">Eurasian minnow</name>
    <dbReference type="NCBI Taxonomy" id="58324"/>
    <lineage>
        <taxon>Eukaryota</taxon>
        <taxon>Metazoa</taxon>
        <taxon>Chordata</taxon>
        <taxon>Craniata</taxon>
        <taxon>Vertebrata</taxon>
        <taxon>Euteleostomi</taxon>
        <taxon>Actinopterygii</taxon>
        <taxon>Neopterygii</taxon>
        <taxon>Teleostei</taxon>
        <taxon>Ostariophysi</taxon>
        <taxon>Cypriniformes</taxon>
        <taxon>Leuciscidae</taxon>
        <taxon>Phoxininae</taxon>
        <taxon>Phoxinus</taxon>
    </lineage>
</organism>
<dbReference type="PROSITE" id="PS50240">
    <property type="entry name" value="TRYPSIN_DOM"/>
    <property type="match status" value="1"/>
</dbReference>
<evidence type="ECO:0000256" key="2">
    <source>
        <dbReference type="ARBA" id="ARBA00022729"/>
    </source>
</evidence>
<comment type="caution">
    <text evidence="10">The sequence shown here is derived from an EMBL/GenBank/DDBJ whole genome shotgun (WGS) entry which is preliminary data.</text>
</comment>
<feature type="domain" description="Peptidase S1" evidence="9">
    <location>
        <begin position="34"/>
        <end position="276"/>
    </location>
</feature>
<dbReference type="InterPro" id="IPR018114">
    <property type="entry name" value="TRYPSIN_HIS"/>
</dbReference>
<evidence type="ECO:0000256" key="7">
    <source>
        <dbReference type="RuleBase" id="RU363034"/>
    </source>
</evidence>
<keyword evidence="5" id="KW-1015">Disulfide bond</keyword>
<evidence type="ECO:0000256" key="4">
    <source>
        <dbReference type="ARBA" id="ARBA00022825"/>
    </source>
</evidence>
<dbReference type="InterPro" id="IPR001254">
    <property type="entry name" value="Trypsin_dom"/>
</dbReference>
<dbReference type="InterPro" id="IPR043504">
    <property type="entry name" value="Peptidase_S1_PA_chymotrypsin"/>
</dbReference>